<feature type="signal peptide" evidence="1">
    <location>
        <begin position="1"/>
        <end position="20"/>
    </location>
</feature>
<keyword evidence="3" id="KW-1185">Reference proteome</keyword>
<dbReference type="AlphaFoldDB" id="W4K191"/>
<reference evidence="2 3" key="1">
    <citation type="journal article" date="2012" name="New Phytol.">
        <title>Insight into trade-off between wood decay and parasitism from the genome of a fungal forest pathogen.</title>
        <authorList>
            <person name="Olson A."/>
            <person name="Aerts A."/>
            <person name="Asiegbu F."/>
            <person name="Belbahri L."/>
            <person name="Bouzid O."/>
            <person name="Broberg A."/>
            <person name="Canback B."/>
            <person name="Coutinho P.M."/>
            <person name="Cullen D."/>
            <person name="Dalman K."/>
            <person name="Deflorio G."/>
            <person name="van Diepen L.T."/>
            <person name="Dunand C."/>
            <person name="Duplessis S."/>
            <person name="Durling M."/>
            <person name="Gonthier P."/>
            <person name="Grimwood J."/>
            <person name="Fossdal C.G."/>
            <person name="Hansson D."/>
            <person name="Henrissat B."/>
            <person name="Hietala A."/>
            <person name="Himmelstrand K."/>
            <person name="Hoffmeister D."/>
            <person name="Hogberg N."/>
            <person name="James T.Y."/>
            <person name="Karlsson M."/>
            <person name="Kohler A."/>
            <person name="Kues U."/>
            <person name="Lee Y.H."/>
            <person name="Lin Y.C."/>
            <person name="Lind M."/>
            <person name="Lindquist E."/>
            <person name="Lombard V."/>
            <person name="Lucas S."/>
            <person name="Lunden K."/>
            <person name="Morin E."/>
            <person name="Murat C."/>
            <person name="Park J."/>
            <person name="Raffaello T."/>
            <person name="Rouze P."/>
            <person name="Salamov A."/>
            <person name="Schmutz J."/>
            <person name="Solheim H."/>
            <person name="Stahlberg J."/>
            <person name="Velez H."/>
            <person name="de Vries R.P."/>
            <person name="Wiebenga A."/>
            <person name="Woodward S."/>
            <person name="Yakovlev I."/>
            <person name="Garbelotto M."/>
            <person name="Martin F."/>
            <person name="Grigoriev I.V."/>
            <person name="Stenlid J."/>
        </authorList>
    </citation>
    <scope>NUCLEOTIDE SEQUENCE [LARGE SCALE GENOMIC DNA]</scope>
    <source>
        <strain evidence="2 3">TC 32-1</strain>
    </source>
</reference>
<evidence type="ECO:0000256" key="1">
    <source>
        <dbReference type="SAM" id="SignalP"/>
    </source>
</evidence>
<gene>
    <name evidence="2" type="ORF">HETIRDRAFT_452658</name>
</gene>
<feature type="chain" id="PRO_5004845132" evidence="1">
    <location>
        <begin position="21"/>
        <end position="208"/>
    </location>
</feature>
<protein>
    <submittedName>
        <fullName evidence="2">Uncharacterized protein</fullName>
    </submittedName>
</protein>
<dbReference type="InParanoid" id="W4K191"/>
<accession>W4K191</accession>
<dbReference type="RefSeq" id="XP_009548074.1">
    <property type="nucleotide sequence ID" value="XM_009549779.1"/>
</dbReference>
<dbReference type="KEGG" id="hir:HETIRDRAFT_452658"/>
<dbReference type="OrthoDB" id="2735305at2759"/>
<name>W4K191_HETIT</name>
<evidence type="ECO:0000313" key="3">
    <source>
        <dbReference type="Proteomes" id="UP000030671"/>
    </source>
</evidence>
<sequence>MFFHTTSAILFAILLSGADAVPLAIRDSSPSDADLFASCPGGVGSHNIEKADRCTLLTPTTNPDKRIFTVVGNPEQNCDGGTNPVTVTIGGSTTVSTTNTVDGGAGINIDGIKIGGGFSNTKTTTTTMSNSTTFSVPPGRQVVQVVGVNHHSQTGRVQVNFGDRVDGHFIWFTQASVTQLTPDPSDMFFDIHESACGADPRDLSSLNH</sequence>
<dbReference type="GeneID" id="20676283"/>
<dbReference type="SUPFAM" id="SSF56973">
    <property type="entry name" value="Aerolisin/ETX pore-forming domain"/>
    <property type="match status" value="1"/>
</dbReference>
<dbReference type="eggNOG" id="ENOG502SWW5">
    <property type="taxonomic scope" value="Eukaryota"/>
</dbReference>
<keyword evidence="1" id="KW-0732">Signal</keyword>
<dbReference type="EMBL" id="KI925460">
    <property type="protein sequence ID" value="ETW79489.1"/>
    <property type="molecule type" value="Genomic_DNA"/>
</dbReference>
<proteinExistence type="predicted"/>
<organism evidence="2 3">
    <name type="scientific">Heterobasidion irregulare (strain TC 32-1)</name>
    <dbReference type="NCBI Taxonomy" id="747525"/>
    <lineage>
        <taxon>Eukaryota</taxon>
        <taxon>Fungi</taxon>
        <taxon>Dikarya</taxon>
        <taxon>Basidiomycota</taxon>
        <taxon>Agaricomycotina</taxon>
        <taxon>Agaricomycetes</taxon>
        <taxon>Russulales</taxon>
        <taxon>Bondarzewiaceae</taxon>
        <taxon>Heterobasidion</taxon>
        <taxon>Heterobasidion annosum species complex</taxon>
    </lineage>
</organism>
<dbReference type="HOGENOM" id="CLU_1321039_0_0_1"/>
<dbReference type="Proteomes" id="UP000030671">
    <property type="component" value="Unassembled WGS sequence"/>
</dbReference>
<evidence type="ECO:0000313" key="2">
    <source>
        <dbReference type="EMBL" id="ETW79489.1"/>
    </source>
</evidence>